<proteinExistence type="predicted"/>
<protein>
    <submittedName>
        <fullName evidence="1">Uncharacterized protein</fullName>
    </submittedName>
</protein>
<name>A0A6C0IZE7_9ZZZZ</name>
<organism evidence="1">
    <name type="scientific">viral metagenome</name>
    <dbReference type="NCBI Taxonomy" id="1070528"/>
    <lineage>
        <taxon>unclassified sequences</taxon>
        <taxon>metagenomes</taxon>
        <taxon>organismal metagenomes</taxon>
    </lineage>
</organism>
<dbReference type="AlphaFoldDB" id="A0A6C0IZE7"/>
<evidence type="ECO:0000313" key="1">
    <source>
        <dbReference type="EMBL" id="QHT98422.1"/>
    </source>
</evidence>
<dbReference type="EMBL" id="MN740292">
    <property type="protein sequence ID" value="QHT98422.1"/>
    <property type="molecule type" value="Genomic_DNA"/>
</dbReference>
<reference evidence="1" key="1">
    <citation type="journal article" date="2020" name="Nature">
        <title>Giant virus diversity and host interactions through global metagenomics.</title>
        <authorList>
            <person name="Schulz F."/>
            <person name="Roux S."/>
            <person name="Paez-Espino D."/>
            <person name="Jungbluth S."/>
            <person name="Walsh D.A."/>
            <person name="Denef V.J."/>
            <person name="McMahon K.D."/>
            <person name="Konstantinidis K.T."/>
            <person name="Eloe-Fadrosh E.A."/>
            <person name="Kyrpides N.C."/>
            <person name="Woyke T."/>
        </authorList>
    </citation>
    <scope>NUCLEOTIDE SEQUENCE</scope>
    <source>
        <strain evidence="1">GVMAG-M-3300025652-16</strain>
    </source>
</reference>
<sequence length="199" mass="23756">MLLKLLSHLLFLYKNLTTPRDYTIIKEELEYKIDYDLKYQTEDKFWVEESKDWDGILEEFYGNVTGRDFRHTSIPQNVKYVILRIKYYYNGHIYSAISNDINFRPGENESSAMHFSIPLSSAWIVDHDDKPMRNITEKVKRYSGPRCDFHEQRVPLEHLLYYDKDVLKDRFPKIILSNTLGMKKVLNTLEDYTTSLQIP</sequence>
<accession>A0A6C0IZE7</accession>